<reference evidence="1 2" key="1">
    <citation type="submission" date="2020-04" db="EMBL/GenBank/DDBJ databases">
        <authorList>
            <person name="Basu S."/>
            <person name="Maruthanayagam V."/>
            <person name="Chakraborty S."/>
            <person name="Pramanik A."/>
            <person name="Mukherjee J."/>
            <person name="Brink B."/>
        </authorList>
    </citation>
    <scope>NUCLEOTIDE SEQUENCE [LARGE SCALE GENOMIC DNA]</scope>
    <source>
        <strain evidence="1 2">AP17</strain>
    </source>
</reference>
<keyword evidence="2" id="KW-1185">Reference proteome</keyword>
<proteinExistence type="predicted"/>
<dbReference type="AlphaFoldDB" id="A0A6H1TVV1"/>
<protein>
    <recommendedName>
        <fullName evidence="3">UspA domain-containing protein</fullName>
    </recommendedName>
</protein>
<gene>
    <name evidence="1" type="ORF">HCG48_09125</name>
</gene>
<accession>A0A6H1TVV1</accession>
<dbReference type="RefSeq" id="WP_168568877.1">
    <property type="nucleotide sequence ID" value="NZ_CP051167.1"/>
</dbReference>
<evidence type="ECO:0008006" key="3">
    <source>
        <dbReference type="Google" id="ProtNLM"/>
    </source>
</evidence>
<dbReference type="Proteomes" id="UP000500857">
    <property type="component" value="Chromosome"/>
</dbReference>
<evidence type="ECO:0000313" key="2">
    <source>
        <dbReference type="Proteomes" id="UP000500857"/>
    </source>
</evidence>
<dbReference type="Gene3D" id="3.40.50.12370">
    <property type="match status" value="1"/>
</dbReference>
<dbReference type="KEGG" id="oxy:HCG48_09125"/>
<organism evidence="1 2">
    <name type="scientific">Oxynema aestuarii AP17</name>
    <dbReference type="NCBI Taxonomy" id="2064643"/>
    <lineage>
        <taxon>Bacteria</taxon>
        <taxon>Bacillati</taxon>
        <taxon>Cyanobacteriota</taxon>
        <taxon>Cyanophyceae</taxon>
        <taxon>Oscillatoriophycideae</taxon>
        <taxon>Oscillatoriales</taxon>
        <taxon>Oscillatoriaceae</taxon>
        <taxon>Oxynema</taxon>
        <taxon>Oxynema aestuarii</taxon>
    </lineage>
</organism>
<name>A0A6H1TVV1_9CYAN</name>
<sequence>MASLVLILTNPYSYETALNRALATAREGQIQLKVVFAIDPNAVDELMRDLGENGWLGIGSRRSLQASMLEGYRALAADILQEVEQLCGDREIVVETEVKEAPLSVYLQSLVQQGSERIWVSASKDLSPLVEKIPRPVEWILED</sequence>
<evidence type="ECO:0000313" key="1">
    <source>
        <dbReference type="EMBL" id="QIZ70722.1"/>
    </source>
</evidence>
<dbReference type="EMBL" id="CP051167">
    <property type="protein sequence ID" value="QIZ70722.1"/>
    <property type="molecule type" value="Genomic_DNA"/>
</dbReference>